<evidence type="ECO:0000256" key="12">
    <source>
        <dbReference type="ARBA" id="ARBA00048160"/>
    </source>
</evidence>
<comment type="similarity">
    <text evidence="3">Belongs to the hexokinase family.</text>
</comment>
<dbReference type="RefSeq" id="XP_022578353.1">
    <property type="nucleotide sequence ID" value="XM_022726076.1"/>
</dbReference>
<evidence type="ECO:0000256" key="9">
    <source>
        <dbReference type="ARBA" id="ARBA00023152"/>
    </source>
</evidence>
<name>A0A1L9S9L3_9EURO</name>
<feature type="domain" description="Hexokinase N-terminal" evidence="14">
    <location>
        <begin position="45"/>
        <end position="239"/>
    </location>
</feature>
<dbReference type="GO" id="GO:0006013">
    <property type="term" value="P:mannose metabolic process"/>
    <property type="evidence" value="ECO:0007669"/>
    <property type="project" value="TreeGrafter"/>
</dbReference>
<dbReference type="InterPro" id="IPR001312">
    <property type="entry name" value="Hexokinase"/>
</dbReference>
<feature type="region of interest" description="Disordered" evidence="13">
    <location>
        <begin position="1"/>
        <end position="26"/>
    </location>
</feature>
<dbReference type="Gene3D" id="1.10.287.1250">
    <property type="match status" value="1"/>
</dbReference>
<evidence type="ECO:0000256" key="13">
    <source>
        <dbReference type="SAM" id="MobiDB-lite"/>
    </source>
</evidence>
<comment type="pathway">
    <text evidence="1">Carbohydrate degradation; glycolysis; D-glyceraldehyde 3-phosphate and glycerone phosphate from D-glucose: step 1/4.</text>
</comment>
<feature type="domain" description="Hexokinase C-terminal" evidence="15">
    <location>
        <begin position="294"/>
        <end position="447"/>
    </location>
</feature>
<dbReference type="Pfam" id="PF04005">
    <property type="entry name" value="Hus1"/>
    <property type="match status" value="1"/>
</dbReference>
<feature type="region of interest" description="Disordered" evidence="13">
    <location>
        <begin position="661"/>
        <end position="684"/>
    </location>
</feature>
<dbReference type="GO" id="GO:0008865">
    <property type="term" value="F:fructokinase activity"/>
    <property type="evidence" value="ECO:0007669"/>
    <property type="project" value="TreeGrafter"/>
</dbReference>
<dbReference type="EC" id="2.7.1.1" evidence="4"/>
<evidence type="ECO:0000256" key="11">
    <source>
        <dbReference type="ARBA" id="ARBA00047905"/>
    </source>
</evidence>
<dbReference type="EMBL" id="KV878350">
    <property type="protein sequence ID" value="OJJ43843.1"/>
    <property type="molecule type" value="Genomic_DNA"/>
</dbReference>
<dbReference type="Gene3D" id="3.40.367.20">
    <property type="match status" value="2"/>
</dbReference>
<feature type="compositionally biased region" description="Low complexity" evidence="13">
    <location>
        <begin position="664"/>
        <end position="677"/>
    </location>
</feature>
<comment type="catalytic activity">
    <reaction evidence="10">
        <text>a D-hexose + ATP = a D-hexose 6-phosphate + ADP + H(+)</text>
        <dbReference type="Rhea" id="RHEA:22740"/>
        <dbReference type="ChEBI" id="CHEBI:4194"/>
        <dbReference type="ChEBI" id="CHEBI:15378"/>
        <dbReference type="ChEBI" id="CHEBI:30616"/>
        <dbReference type="ChEBI" id="CHEBI:229467"/>
        <dbReference type="ChEBI" id="CHEBI:456216"/>
        <dbReference type="EC" id="2.7.1.1"/>
    </reaction>
    <physiologicalReaction direction="left-to-right" evidence="10">
        <dbReference type="Rhea" id="RHEA:22741"/>
    </physiologicalReaction>
</comment>
<dbReference type="AlphaFoldDB" id="A0A1L9S9L3"/>
<evidence type="ECO:0000256" key="5">
    <source>
        <dbReference type="ARBA" id="ARBA00022679"/>
    </source>
</evidence>
<dbReference type="SUPFAM" id="SSF53067">
    <property type="entry name" value="Actin-like ATPase domain"/>
    <property type="match status" value="2"/>
</dbReference>
<dbReference type="PANTHER" id="PTHR19443">
    <property type="entry name" value="HEXOKINASE"/>
    <property type="match status" value="1"/>
</dbReference>
<evidence type="ECO:0000256" key="8">
    <source>
        <dbReference type="ARBA" id="ARBA00022840"/>
    </source>
</evidence>
<dbReference type="STRING" id="1073090.A0A1L9S9L3"/>
<dbReference type="PRINTS" id="PR00475">
    <property type="entry name" value="HEXOKINASE"/>
</dbReference>
<dbReference type="PANTHER" id="PTHR19443:SF16">
    <property type="entry name" value="HEXOKINASE TYPE 1-RELATED"/>
    <property type="match status" value="1"/>
</dbReference>
<protein>
    <recommendedName>
        <fullName evidence="4">hexokinase</fullName>
        <ecNumber evidence="4">2.7.1.1</ecNumber>
    </recommendedName>
</protein>
<comment type="catalytic activity">
    <reaction evidence="11">
        <text>D-fructose + ATP = D-fructose 6-phosphate + ADP + H(+)</text>
        <dbReference type="Rhea" id="RHEA:16125"/>
        <dbReference type="ChEBI" id="CHEBI:15378"/>
        <dbReference type="ChEBI" id="CHEBI:30616"/>
        <dbReference type="ChEBI" id="CHEBI:37721"/>
        <dbReference type="ChEBI" id="CHEBI:61527"/>
        <dbReference type="ChEBI" id="CHEBI:456216"/>
        <dbReference type="EC" id="2.7.1.1"/>
    </reaction>
    <physiologicalReaction direction="left-to-right" evidence="11">
        <dbReference type="Rhea" id="RHEA:16126"/>
    </physiologicalReaction>
</comment>
<dbReference type="Gene3D" id="3.70.10.10">
    <property type="match status" value="1"/>
</dbReference>
<evidence type="ECO:0000256" key="6">
    <source>
        <dbReference type="ARBA" id="ARBA00022741"/>
    </source>
</evidence>
<sequence length="816" mass="89988">MVLNRAETATGTPLRPPPEESQRKPPSAIAQDLLVGIPDEVLTVIRSLEKDFYIEPSVMKQITEEFVSELEKGLTVEGGDLPMNITWVIGWPTGEEQGQFLTLDIGGTNMRVCGVRLATRQNEIEVTSQKSALPEEIKNSTAEEFWDHVAGCVQQYLHKHHSGGQTSTKLPLAVTFSYPVFQSSIRNGVLQYWTKGLNVSGVEGQDIVKQLEEALERKKLPVYIIALANDTTGTLITSRFHDPGIEIGSIFSTGCNAAYMEEVKAVPKLKDSGLPGNWLVAINTEYGAFDNKRLYLGELLRVIMLDLHASDKLFRGQDVTQLRLSNAIDTRFLSQESKDIISLFHDRFDIDLQPYELKVCRYLVELVVARGARLYACGIAGICKKKGIESCHVGVDGSVFHNYPQFRRRAARALREILDWPQDSEDLVVLQQATYGSEVGAALIAALTMRTSHSERPDKMRFRSQLTNVLTFSKLTASLASLGKICWMRLEDSTVRFTIIPDQGTQVWAQVQVDTIFDETSYILQSNTGVINLEVPVGALHRALRSALGATSAQIRLTKKGNIPLLALTINTSSWTAGRNALGVANSGVVDGEHDGAVLPRSEARERETVITQEIPVKVLHESVIEGLHEPRCPDPDVHIILPSLVQLKSISERFTKLASTKGSSTNANTNINTTSSDSAGNTVPILGASSPKLELSANMHGSLRLAISTDEFRIASEWTGLVNPPLDPAQLSSQTEIDQLPSERRRALGNDEEAGWARVRIDGRDWGRVLSVGRLSPKVVACFIHNTALVLYVYLPSSWSSDESCLTYYINSYVI</sequence>
<reference evidence="17" key="1">
    <citation type="journal article" date="2017" name="Genome Biol.">
        <title>Comparative genomics reveals high biological diversity and specific adaptations in the industrially and medically important fungal genus Aspergillus.</title>
        <authorList>
            <person name="de Vries R.P."/>
            <person name="Riley R."/>
            <person name="Wiebenga A."/>
            <person name="Aguilar-Osorio G."/>
            <person name="Amillis S."/>
            <person name="Uchima C.A."/>
            <person name="Anderluh G."/>
            <person name="Asadollahi M."/>
            <person name="Askin M."/>
            <person name="Barry K."/>
            <person name="Battaglia E."/>
            <person name="Bayram O."/>
            <person name="Benocci T."/>
            <person name="Braus-Stromeyer S.A."/>
            <person name="Caldana C."/>
            <person name="Canovas D."/>
            <person name="Cerqueira G.C."/>
            <person name="Chen F."/>
            <person name="Chen W."/>
            <person name="Choi C."/>
            <person name="Clum A."/>
            <person name="Dos Santos R.A."/>
            <person name="Damasio A.R."/>
            <person name="Diallinas G."/>
            <person name="Emri T."/>
            <person name="Fekete E."/>
            <person name="Flipphi M."/>
            <person name="Freyberg S."/>
            <person name="Gallo A."/>
            <person name="Gournas C."/>
            <person name="Habgood R."/>
            <person name="Hainaut M."/>
            <person name="Harispe M.L."/>
            <person name="Henrissat B."/>
            <person name="Hilden K.S."/>
            <person name="Hope R."/>
            <person name="Hossain A."/>
            <person name="Karabika E."/>
            <person name="Karaffa L."/>
            <person name="Karanyi Z."/>
            <person name="Krasevec N."/>
            <person name="Kuo A."/>
            <person name="Kusch H."/>
            <person name="LaButti K."/>
            <person name="Lagendijk E.L."/>
            <person name="Lapidus A."/>
            <person name="Levasseur A."/>
            <person name="Lindquist E."/>
            <person name="Lipzen A."/>
            <person name="Logrieco A.F."/>
            <person name="MacCabe A."/>
            <person name="Maekelae M.R."/>
            <person name="Malavazi I."/>
            <person name="Melin P."/>
            <person name="Meyer V."/>
            <person name="Mielnichuk N."/>
            <person name="Miskei M."/>
            <person name="Molnar A.P."/>
            <person name="Mule G."/>
            <person name="Ngan C.Y."/>
            <person name="Orejas M."/>
            <person name="Orosz E."/>
            <person name="Ouedraogo J.P."/>
            <person name="Overkamp K.M."/>
            <person name="Park H.-S."/>
            <person name="Perrone G."/>
            <person name="Piumi F."/>
            <person name="Punt P.J."/>
            <person name="Ram A.F."/>
            <person name="Ramon A."/>
            <person name="Rauscher S."/>
            <person name="Record E."/>
            <person name="Riano-Pachon D.M."/>
            <person name="Robert V."/>
            <person name="Roehrig J."/>
            <person name="Ruller R."/>
            <person name="Salamov A."/>
            <person name="Salih N.S."/>
            <person name="Samson R.A."/>
            <person name="Sandor E."/>
            <person name="Sanguinetti M."/>
            <person name="Schuetze T."/>
            <person name="Sepcic K."/>
            <person name="Shelest E."/>
            <person name="Sherlock G."/>
            <person name="Sophianopoulou V."/>
            <person name="Squina F.M."/>
            <person name="Sun H."/>
            <person name="Susca A."/>
            <person name="Todd R.B."/>
            <person name="Tsang A."/>
            <person name="Unkles S.E."/>
            <person name="van de Wiele N."/>
            <person name="van Rossen-Uffink D."/>
            <person name="Oliveira J.V."/>
            <person name="Vesth T.C."/>
            <person name="Visser J."/>
            <person name="Yu J.-H."/>
            <person name="Zhou M."/>
            <person name="Andersen M.R."/>
            <person name="Archer D.B."/>
            <person name="Baker S.E."/>
            <person name="Benoit I."/>
            <person name="Brakhage A.A."/>
            <person name="Braus G.H."/>
            <person name="Fischer R."/>
            <person name="Frisvad J.C."/>
            <person name="Goldman G.H."/>
            <person name="Houbraken J."/>
            <person name="Oakley B."/>
            <person name="Pocsi I."/>
            <person name="Scazzocchio C."/>
            <person name="Seiboth B."/>
            <person name="vanKuyk P.A."/>
            <person name="Wortman J."/>
            <person name="Dyer P.S."/>
            <person name="Grigoriev I.V."/>
        </authorList>
    </citation>
    <scope>NUCLEOTIDE SEQUENCE [LARGE SCALE GENOMIC DNA]</scope>
    <source>
        <strain evidence="17">CBS 506.65</strain>
    </source>
</reference>
<dbReference type="GO" id="GO:0005829">
    <property type="term" value="C:cytosol"/>
    <property type="evidence" value="ECO:0007669"/>
    <property type="project" value="TreeGrafter"/>
</dbReference>
<evidence type="ECO:0000256" key="4">
    <source>
        <dbReference type="ARBA" id="ARBA00012324"/>
    </source>
</evidence>
<dbReference type="Proteomes" id="UP000184188">
    <property type="component" value="Unassembled WGS sequence"/>
</dbReference>
<dbReference type="UniPathway" id="UPA00109">
    <property type="reaction ID" value="UER00180"/>
</dbReference>
<evidence type="ECO:0000256" key="7">
    <source>
        <dbReference type="ARBA" id="ARBA00022777"/>
    </source>
</evidence>
<dbReference type="GO" id="GO:0006096">
    <property type="term" value="P:glycolytic process"/>
    <property type="evidence" value="ECO:0007669"/>
    <property type="project" value="UniProtKB-UniPathway"/>
</dbReference>
<dbReference type="GO" id="GO:0005536">
    <property type="term" value="F:D-glucose binding"/>
    <property type="evidence" value="ECO:0007669"/>
    <property type="project" value="InterPro"/>
</dbReference>
<evidence type="ECO:0000313" key="16">
    <source>
        <dbReference type="EMBL" id="OJJ43843.1"/>
    </source>
</evidence>
<keyword evidence="7" id="KW-0418">Kinase</keyword>
<dbReference type="GO" id="GO:0001678">
    <property type="term" value="P:intracellular glucose homeostasis"/>
    <property type="evidence" value="ECO:0007669"/>
    <property type="project" value="InterPro"/>
</dbReference>
<dbReference type="OrthoDB" id="419537at2759"/>
<proteinExistence type="inferred from homology"/>
<dbReference type="InterPro" id="IPR022673">
    <property type="entry name" value="Hexokinase_C"/>
</dbReference>
<comment type="catalytic activity">
    <reaction evidence="12">
        <text>D-glucose + ATP = D-glucose 6-phosphate + ADP + H(+)</text>
        <dbReference type="Rhea" id="RHEA:17825"/>
        <dbReference type="ChEBI" id="CHEBI:4167"/>
        <dbReference type="ChEBI" id="CHEBI:15378"/>
        <dbReference type="ChEBI" id="CHEBI:30616"/>
        <dbReference type="ChEBI" id="CHEBI:61548"/>
        <dbReference type="ChEBI" id="CHEBI:456216"/>
        <dbReference type="EC" id="2.7.1.1"/>
    </reaction>
    <physiologicalReaction direction="left-to-right" evidence="12">
        <dbReference type="Rhea" id="RHEA:17826"/>
    </physiologicalReaction>
</comment>
<dbReference type="FunFam" id="3.70.10.10:FF:000016">
    <property type="entry name" value="Checkpoint protein"/>
    <property type="match status" value="1"/>
</dbReference>
<accession>A0A1L9S9L3</accession>
<dbReference type="FunFam" id="3.30.420.40:FF:000805">
    <property type="entry name" value="Hexokinase-2"/>
    <property type="match status" value="1"/>
</dbReference>
<evidence type="ECO:0000256" key="2">
    <source>
        <dbReference type="ARBA" id="ARBA00005028"/>
    </source>
</evidence>
<dbReference type="GO" id="GO:0030896">
    <property type="term" value="C:checkpoint clamp complex"/>
    <property type="evidence" value="ECO:0007669"/>
    <property type="project" value="InterPro"/>
</dbReference>
<dbReference type="GO" id="GO:0004340">
    <property type="term" value="F:glucokinase activity"/>
    <property type="evidence" value="ECO:0007669"/>
    <property type="project" value="TreeGrafter"/>
</dbReference>
<dbReference type="InterPro" id="IPR007150">
    <property type="entry name" value="HUS1/Mec3"/>
</dbReference>
<dbReference type="GO" id="GO:0005524">
    <property type="term" value="F:ATP binding"/>
    <property type="evidence" value="ECO:0007669"/>
    <property type="project" value="UniProtKB-KW"/>
</dbReference>
<evidence type="ECO:0000259" key="15">
    <source>
        <dbReference type="Pfam" id="PF03727"/>
    </source>
</evidence>
<dbReference type="GO" id="GO:0000077">
    <property type="term" value="P:DNA damage checkpoint signaling"/>
    <property type="evidence" value="ECO:0007669"/>
    <property type="project" value="InterPro"/>
</dbReference>
<organism evidence="16 17">
    <name type="scientific">Penicilliopsis zonata CBS 506.65</name>
    <dbReference type="NCBI Taxonomy" id="1073090"/>
    <lineage>
        <taxon>Eukaryota</taxon>
        <taxon>Fungi</taxon>
        <taxon>Dikarya</taxon>
        <taxon>Ascomycota</taxon>
        <taxon>Pezizomycotina</taxon>
        <taxon>Eurotiomycetes</taxon>
        <taxon>Eurotiomycetidae</taxon>
        <taxon>Eurotiales</taxon>
        <taxon>Aspergillaceae</taxon>
        <taxon>Penicilliopsis</taxon>
    </lineage>
</organism>
<dbReference type="InterPro" id="IPR022672">
    <property type="entry name" value="Hexokinase_N"/>
</dbReference>
<dbReference type="PROSITE" id="PS51748">
    <property type="entry name" value="HEXOKINASE_2"/>
    <property type="match status" value="1"/>
</dbReference>
<comment type="pathway">
    <text evidence="2">Carbohydrate metabolism; hexose metabolism.</text>
</comment>
<gene>
    <name evidence="16" type="ORF">ASPZODRAFT_154346</name>
</gene>
<evidence type="ECO:0000256" key="1">
    <source>
        <dbReference type="ARBA" id="ARBA00004888"/>
    </source>
</evidence>
<dbReference type="GO" id="GO:0019158">
    <property type="term" value="F:mannokinase activity"/>
    <property type="evidence" value="ECO:0007669"/>
    <property type="project" value="TreeGrafter"/>
</dbReference>
<keyword evidence="8" id="KW-0067">ATP-binding</keyword>
<dbReference type="Pfam" id="PF00349">
    <property type="entry name" value="Hexokinase_1"/>
    <property type="match status" value="1"/>
</dbReference>
<dbReference type="InterPro" id="IPR043129">
    <property type="entry name" value="ATPase_NBD"/>
</dbReference>
<dbReference type="VEuPathDB" id="FungiDB:ASPZODRAFT_154346"/>
<dbReference type="GO" id="GO:0005739">
    <property type="term" value="C:mitochondrion"/>
    <property type="evidence" value="ECO:0007669"/>
    <property type="project" value="TreeGrafter"/>
</dbReference>
<evidence type="ECO:0000256" key="10">
    <source>
        <dbReference type="ARBA" id="ARBA00044613"/>
    </source>
</evidence>
<dbReference type="Pfam" id="PF03727">
    <property type="entry name" value="Hexokinase_2"/>
    <property type="match status" value="2"/>
</dbReference>
<keyword evidence="6" id="KW-0547">Nucleotide-binding</keyword>
<evidence type="ECO:0000259" key="14">
    <source>
        <dbReference type="Pfam" id="PF00349"/>
    </source>
</evidence>
<evidence type="ECO:0000313" key="17">
    <source>
        <dbReference type="Proteomes" id="UP000184188"/>
    </source>
</evidence>
<dbReference type="GO" id="GO:0006006">
    <property type="term" value="P:glucose metabolic process"/>
    <property type="evidence" value="ECO:0007669"/>
    <property type="project" value="UniProtKB-ARBA"/>
</dbReference>
<keyword evidence="5" id="KW-0808">Transferase</keyword>
<keyword evidence="17" id="KW-1185">Reference proteome</keyword>
<dbReference type="GeneID" id="34612540"/>
<keyword evidence="9" id="KW-0324">Glycolysis</keyword>
<feature type="domain" description="Hexokinase C-terminal" evidence="15">
    <location>
        <begin position="246"/>
        <end position="292"/>
    </location>
</feature>
<evidence type="ECO:0000256" key="3">
    <source>
        <dbReference type="ARBA" id="ARBA00009225"/>
    </source>
</evidence>
<dbReference type="Gene3D" id="3.30.420.40">
    <property type="match status" value="1"/>
</dbReference>